<comment type="caution">
    <text evidence="16">The sequence shown here is derived from an EMBL/GenBank/DDBJ whole genome shotgun (WGS) entry which is preliminary data.</text>
</comment>
<dbReference type="InterPro" id="IPR036188">
    <property type="entry name" value="FAD/NAD-bd_sf"/>
</dbReference>
<comment type="similarity">
    <text evidence="4 12">Belongs to the GMC oxidoreductase family.</text>
</comment>
<evidence type="ECO:0000256" key="7">
    <source>
        <dbReference type="ARBA" id="ARBA00022692"/>
    </source>
</evidence>
<dbReference type="AlphaFoldDB" id="A0A8K0T481"/>
<reference evidence="16" key="1">
    <citation type="journal article" date="2021" name="Nat. Commun.">
        <title>Genetic determinants of endophytism in the Arabidopsis root mycobiome.</title>
        <authorList>
            <person name="Mesny F."/>
            <person name="Miyauchi S."/>
            <person name="Thiergart T."/>
            <person name="Pickel B."/>
            <person name="Atanasova L."/>
            <person name="Karlsson M."/>
            <person name="Huettel B."/>
            <person name="Barry K.W."/>
            <person name="Haridas S."/>
            <person name="Chen C."/>
            <person name="Bauer D."/>
            <person name="Andreopoulos W."/>
            <person name="Pangilinan J."/>
            <person name="LaButti K."/>
            <person name="Riley R."/>
            <person name="Lipzen A."/>
            <person name="Clum A."/>
            <person name="Drula E."/>
            <person name="Henrissat B."/>
            <person name="Kohler A."/>
            <person name="Grigoriev I.V."/>
            <person name="Martin F.M."/>
            <person name="Hacquard S."/>
        </authorList>
    </citation>
    <scope>NUCLEOTIDE SEQUENCE</scope>
    <source>
        <strain evidence="16">MPI-CAGE-AT-0016</strain>
    </source>
</reference>
<evidence type="ECO:0000256" key="13">
    <source>
        <dbReference type="PIRSR" id="PIRSR028937-1"/>
    </source>
</evidence>
<evidence type="ECO:0000256" key="2">
    <source>
        <dbReference type="ARBA" id="ARBA00003842"/>
    </source>
</evidence>
<dbReference type="EMBL" id="JAGPXD010000006">
    <property type="protein sequence ID" value="KAH7349990.1"/>
    <property type="molecule type" value="Genomic_DNA"/>
</dbReference>
<evidence type="ECO:0000256" key="4">
    <source>
        <dbReference type="ARBA" id="ARBA00010790"/>
    </source>
</evidence>
<dbReference type="PIRSF" id="PIRSF028937">
    <property type="entry name" value="Lg_Ch_AO"/>
    <property type="match status" value="1"/>
</dbReference>
<evidence type="ECO:0000256" key="6">
    <source>
        <dbReference type="ARBA" id="ARBA00022630"/>
    </source>
</evidence>
<dbReference type="OrthoDB" id="269227at2759"/>
<proteinExistence type="inferred from homology"/>
<dbReference type="GO" id="GO:0016020">
    <property type="term" value="C:membrane"/>
    <property type="evidence" value="ECO:0007669"/>
    <property type="project" value="UniProtKB-SubCell"/>
</dbReference>
<feature type="domain" description="Glucose-methanol-choline oxidoreductase C-terminal" evidence="15">
    <location>
        <begin position="584"/>
        <end position="725"/>
    </location>
</feature>
<dbReference type="InterPro" id="IPR012400">
    <property type="entry name" value="Long_Oxdase"/>
</dbReference>
<feature type="domain" description="Glucose-methanol-choline oxidoreductase N-terminal" evidence="14">
    <location>
        <begin position="263"/>
        <end position="491"/>
    </location>
</feature>
<comment type="function">
    <text evidence="2">Long-chain fatty alcohol oxidase involved in the omega-oxidation pathway of lipid degradation.</text>
</comment>
<comment type="subcellular location">
    <subcellularLocation>
        <location evidence="3">Membrane</location>
    </subcellularLocation>
</comment>
<comment type="catalytic activity">
    <reaction evidence="1 12">
        <text>a long-chain primary fatty alcohol + O2 = a long-chain fatty aldehyde + H2O2</text>
        <dbReference type="Rhea" id="RHEA:22756"/>
        <dbReference type="ChEBI" id="CHEBI:15379"/>
        <dbReference type="ChEBI" id="CHEBI:16240"/>
        <dbReference type="ChEBI" id="CHEBI:17176"/>
        <dbReference type="ChEBI" id="CHEBI:77396"/>
        <dbReference type="EC" id="1.1.3.20"/>
    </reaction>
</comment>
<dbReference type="GO" id="GO:0046577">
    <property type="term" value="F:long-chain-alcohol oxidase activity"/>
    <property type="evidence" value="ECO:0007669"/>
    <property type="project" value="UniProtKB-EC"/>
</dbReference>
<dbReference type="Gene3D" id="3.50.50.60">
    <property type="entry name" value="FAD/NAD(P)-binding domain"/>
    <property type="match status" value="2"/>
</dbReference>
<dbReference type="PANTHER" id="PTHR46056:SF12">
    <property type="entry name" value="LONG-CHAIN-ALCOHOL OXIDASE"/>
    <property type="match status" value="1"/>
</dbReference>
<protein>
    <recommendedName>
        <fullName evidence="5 12">Long-chain-alcohol oxidase</fullName>
        <ecNumber evidence="5 12">1.1.3.20</ecNumber>
    </recommendedName>
</protein>
<dbReference type="GO" id="GO:0050660">
    <property type="term" value="F:flavin adenine dinucleotide binding"/>
    <property type="evidence" value="ECO:0007669"/>
    <property type="project" value="InterPro"/>
</dbReference>
<keyword evidence="7" id="KW-0812">Transmembrane</keyword>
<dbReference type="Pfam" id="PF00732">
    <property type="entry name" value="GMC_oxred_N"/>
    <property type="match status" value="1"/>
</dbReference>
<name>A0A8K0T481_9PEZI</name>
<dbReference type="Pfam" id="PF05199">
    <property type="entry name" value="GMC_oxred_C"/>
    <property type="match status" value="1"/>
</dbReference>
<dbReference type="PANTHER" id="PTHR46056">
    <property type="entry name" value="LONG-CHAIN-ALCOHOL OXIDASE"/>
    <property type="match status" value="1"/>
</dbReference>
<evidence type="ECO:0000256" key="1">
    <source>
        <dbReference type="ARBA" id="ARBA00000920"/>
    </source>
</evidence>
<dbReference type="SUPFAM" id="SSF51905">
    <property type="entry name" value="FAD/NAD(P)-binding domain"/>
    <property type="match status" value="1"/>
</dbReference>
<gene>
    <name evidence="16" type="ORF">B0T11DRAFT_290330</name>
</gene>
<evidence type="ECO:0000256" key="5">
    <source>
        <dbReference type="ARBA" id="ARBA00013125"/>
    </source>
</evidence>
<evidence type="ECO:0000256" key="11">
    <source>
        <dbReference type="ARBA" id="ARBA00023136"/>
    </source>
</evidence>
<evidence type="ECO:0000256" key="9">
    <source>
        <dbReference type="ARBA" id="ARBA00022989"/>
    </source>
</evidence>
<keyword evidence="9" id="KW-1133">Transmembrane helix</keyword>
<evidence type="ECO:0000313" key="17">
    <source>
        <dbReference type="Proteomes" id="UP000813385"/>
    </source>
</evidence>
<keyword evidence="6" id="KW-0285">Flavoprotein</keyword>
<dbReference type="InterPro" id="IPR007867">
    <property type="entry name" value="GMC_OxRtase_C"/>
</dbReference>
<keyword evidence="11" id="KW-0472">Membrane</keyword>
<feature type="active site" description="Proton acceptor" evidence="13">
    <location>
        <position position="673"/>
    </location>
</feature>
<evidence type="ECO:0000259" key="15">
    <source>
        <dbReference type="Pfam" id="PF05199"/>
    </source>
</evidence>
<keyword evidence="8" id="KW-0274">FAD</keyword>
<evidence type="ECO:0000256" key="3">
    <source>
        <dbReference type="ARBA" id="ARBA00004370"/>
    </source>
</evidence>
<keyword evidence="17" id="KW-1185">Reference proteome</keyword>
<sequence>MTPPAALRLPPIPSTAFWSDAQWSIFWSLLEAALPPIRDQSNLTDPKTQLPIPDDDLAARYAALRETITNPPSEARFRAFLDHNAAADPAFRENAQRTIAGLHASSQKALGAALASLTTRAGSLLLTGYWSPPDQQTVAARHAILAAWRTSRLRSLRALGKAITTLAQKSFLQTSSLFHELVGWTDQPEGHEPVQGYDFKFRQFDPAPEPEVIDTDIVIIGSGCGGGVCAKILAEAGHRVLVVDKSYHYPPSLLPMPQEVACQHLYENGGLLGTDDGTVNVLAGSCWGGGGTVNWSVALQTQGYVRDEWAGDRGLVFFTSPQFQDALDRVCEYMGVTADPVVHNNRARFLMDGSRKLGWHASPAPQNTGGEEHDCARCHLGCASGKKKGPATCWLPAAAEAGAEFIEGLHVERVVFDETGGEKRAVGIRGKWTSRDAEGGVAGPLEERVTRDVVVNAKRVIVSAGALHSPLVLLRSGLTNRHIGHHLHLHPTSMVMGIWKEDMTPWQGGTITALNHSFEDLDSFGHGVKLEPTCMVPYAILSNVPWRGGLESKLDALKYRNAGGYIALTRDRDGGRVYPDPVTGRPHIDHQVSPFDRKHTLEGLIALAKICFVEGAVQIYACIPGVEPFIRDEPPVTSQDDEGEEGINDPKFRAWLDRVRQVGNAEANMASAHQMSTCRMAINEDEGVVDPKGRVFGTEGLYVADASVLPSASGVNPMVTNMAIADWIAHGIAKELGKEAKDVTV</sequence>
<evidence type="ECO:0000313" key="16">
    <source>
        <dbReference type="EMBL" id="KAH7349990.1"/>
    </source>
</evidence>
<organism evidence="16 17">
    <name type="scientific">Plectosphaerella cucumerina</name>
    <dbReference type="NCBI Taxonomy" id="40658"/>
    <lineage>
        <taxon>Eukaryota</taxon>
        <taxon>Fungi</taxon>
        <taxon>Dikarya</taxon>
        <taxon>Ascomycota</taxon>
        <taxon>Pezizomycotina</taxon>
        <taxon>Sordariomycetes</taxon>
        <taxon>Hypocreomycetidae</taxon>
        <taxon>Glomerellales</taxon>
        <taxon>Plectosphaerellaceae</taxon>
        <taxon>Plectosphaerella</taxon>
    </lineage>
</organism>
<accession>A0A8K0T481</accession>
<dbReference type="EC" id="1.1.3.20" evidence="5 12"/>
<dbReference type="InterPro" id="IPR000172">
    <property type="entry name" value="GMC_OxRdtase_N"/>
</dbReference>
<keyword evidence="10 12" id="KW-0560">Oxidoreductase</keyword>
<evidence type="ECO:0000256" key="8">
    <source>
        <dbReference type="ARBA" id="ARBA00022827"/>
    </source>
</evidence>
<evidence type="ECO:0000256" key="10">
    <source>
        <dbReference type="ARBA" id="ARBA00023002"/>
    </source>
</evidence>
<evidence type="ECO:0000259" key="14">
    <source>
        <dbReference type="Pfam" id="PF00732"/>
    </source>
</evidence>
<dbReference type="Proteomes" id="UP000813385">
    <property type="component" value="Unassembled WGS sequence"/>
</dbReference>
<evidence type="ECO:0000256" key="12">
    <source>
        <dbReference type="PIRNR" id="PIRNR028937"/>
    </source>
</evidence>